<dbReference type="STRING" id="988821.SAMN05421867_10562"/>
<comment type="similarity">
    <text evidence="1">Belongs to the FGGY kinase family.</text>
</comment>
<reference evidence="7 8" key="1">
    <citation type="submission" date="2016-10" db="EMBL/GenBank/DDBJ databases">
        <authorList>
            <person name="de Groot N.N."/>
        </authorList>
    </citation>
    <scope>NUCLEOTIDE SEQUENCE [LARGE SCALE GENOMIC DNA]</scope>
    <source>
        <strain evidence="7 8">CGMCC 4.6945</strain>
    </source>
</reference>
<dbReference type="PANTHER" id="PTHR43095:SF5">
    <property type="entry name" value="XYLULOSE KINASE"/>
    <property type="match status" value="1"/>
</dbReference>
<evidence type="ECO:0000256" key="1">
    <source>
        <dbReference type="ARBA" id="ARBA00009156"/>
    </source>
</evidence>
<evidence type="ECO:0000259" key="6">
    <source>
        <dbReference type="Pfam" id="PF02782"/>
    </source>
</evidence>
<accession>A0A1I0XKJ2</accession>
<keyword evidence="8" id="KW-1185">Reference proteome</keyword>
<dbReference type="InterPro" id="IPR050406">
    <property type="entry name" value="FGGY_Carb_Kinase"/>
</dbReference>
<dbReference type="OrthoDB" id="9760563at2"/>
<dbReference type="Pfam" id="PF02782">
    <property type="entry name" value="FGGY_C"/>
    <property type="match status" value="1"/>
</dbReference>
<dbReference type="Gene3D" id="3.30.420.40">
    <property type="match status" value="2"/>
</dbReference>
<dbReference type="Pfam" id="PF00370">
    <property type="entry name" value="FGGY_N"/>
    <property type="match status" value="1"/>
</dbReference>
<gene>
    <name evidence="7" type="ORF">SAMN05421867_10562</name>
</gene>
<dbReference type="EMBL" id="FOKA01000005">
    <property type="protein sequence ID" value="SFB00463.1"/>
    <property type="molecule type" value="Genomic_DNA"/>
</dbReference>
<feature type="domain" description="Carbohydrate kinase FGGY C-terminal" evidence="6">
    <location>
        <begin position="287"/>
        <end position="483"/>
    </location>
</feature>
<dbReference type="CDD" id="cd07809">
    <property type="entry name" value="ASKHA_NBD_FGGY_BaXK-like"/>
    <property type="match status" value="1"/>
</dbReference>
<dbReference type="RefSeq" id="WP_090031772.1">
    <property type="nucleotide sequence ID" value="NZ_BONM01000044.1"/>
</dbReference>
<dbReference type="GO" id="GO:0042732">
    <property type="term" value="P:D-xylose metabolic process"/>
    <property type="evidence" value="ECO:0007669"/>
    <property type="project" value="UniProtKB-KW"/>
</dbReference>
<keyword evidence="3" id="KW-0808">Transferase</keyword>
<evidence type="ECO:0000256" key="3">
    <source>
        <dbReference type="ARBA" id="ARBA00022679"/>
    </source>
</evidence>
<sequence length="539" mass="55731">MSTSTPDGGPEGRPDAGTVIAAGGAALGIELGSTRIKASLVDPDGRPLASGSHSWENQYVDRVWTYSLDAVWAGLQECVAAVLDDAERQHGVRPTTFAALGVSAMMHGYLAFDAAGELLVPFRTWRNTSTGRAAAELTEVLGYNIPLRWSVAHLYQAVLDEEPHVAEVASITTLAGYVHRRLTGRHVLGVGDASGVFPVDPATRTYDAARLAQVDALVSARRPGLTLSALLPEVLVAGQEAGRLTEEGARLLDPTGTLTAGVPLCPPEGDAGTGMVATNAVARRTGNVSVGTSIFAMAVLEEPLTGVHHEIDLVTTPVGDLVAMVHCNNGASELGAWAEVFGQFATALGQSADPDAVFGALLRAALDGDADGGGLLAYNYLSGEPVTGLDEGRPLVVRTPDSRLTLANFARTQVYSAFGTLALGMQVLADEGVELDAMYAHGGMFRTAGVAQRLLAAAIGTPVAVGSAAGEGGPWGIAVLAAFLASGADDLPTFLRNRVFVDGASDVVEPDPADVAGFATFLDRYRAGLAVERAATQAL</sequence>
<dbReference type="PANTHER" id="PTHR43095">
    <property type="entry name" value="SUGAR KINASE"/>
    <property type="match status" value="1"/>
</dbReference>
<dbReference type="InterPro" id="IPR018485">
    <property type="entry name" value="FGGY_C"/>
</dbReference>
<dbReference type="GO" id="GO:0016301">
    <property type="term" value="F:kinase activity"/>
    <property type="evidence" value="ECO:0007669"/>
    <property type="project" value="UniProtKB-KW"/>
</dbReference>
<keyword evidence="4 7" id="KW-0418">Kinase</keyword>
<name>A0A1I0XKJ2_9CELL</name>
<protein>
    <submittedName>
        <fullName evidence="7">Sugar (Pentulose or hexulose) kinase</fullName>
    </submittedName>
</protein>
<evidence type="ECO:0000256" key="4">
    <source>
        <dbReference type="ARBA" id="ARBA00022777"/>
    </source>
</evidence>
<evidence type="ECO:0000259" key="5">
    <source>
        <dbReference type="Pfam" id="PF00370"/>
    </source>
</evidence>
<organism evidence="7 8">
    <name type="scientific">Cellulomonas marina</name>
    <dbReference type="NCBI Taxonomy" id="988821"/>
    <lineage>
        <taxon>Bacteria</taxon>
        <taxon>Bacillati</taxon>
        <taxon>Actinomycetota</taxon>
        <taxon>Actinomycetes</taxon>
        <taxon>Micrococcales</taxon>
        <taxon>Cellulomonadaceae</taxon>
        <taxon>Cellulomonas</taxon>
    </lineage>
</organism>
<evidence type="ECO:0000256" key="2">
    <source>
        <dbReference type="ARBA" id="ARBA00022629"/>
    </source>
</evidence>
<dbReference type="AlphaFoldDB" id="A0A1I0XKJ2"/>
<evidence type="ECO:0000313" key="8">
    <source>
        <dbReference type="Proteomes" id="UP000199012"/>
    </source>
</evidence>
<dbReference type="Proteomes" id="UP000199012">
    <property type="component" value="Unassembled WGS sequence"/>
</dbReference>
<dbReference type="SUPFAM" id="SSF53067">
    <property type="entry name" value="Actin-like ATPase domain"/>
    <property type="match status" value="2"/>
</dbReference>
<evidence type="ECO:0000313" key="7">
    <source>
        <dbReference type="EMBL" id="SFB00463.1"/>
    </source>
</evidence>
<feature type="domain" description="Carbohydrate kinase FGGY N-terminal" evidence="5">
    <location>
        <begin position="26"/>
        <end position="252"/>
    </location>
</feature>
<proteinExistence type="inferred from homology"/>
<dbReference type="InterPro" id="IPR043129">
    <property type="entry name" value="ATPase_NBD"/>
</dbReference>
<keyword evidence="2" id="KW-0859">Xylose metabolism</keyword>
<dbReference type="InterPro" id="IPR018484">
    <property type="entry name" value="FGGY_N"/>
</dbReference>
<keyword evidence="2" id="KW-0119">Carbohydrate metabolism</keyword>